<evidence type="ECO:0000313" key="7">
    <source>
        <dbReference type="Proteomes" id="UP001194746"/>
    </source>
</evidence>
<sequence>MKPDGQLTERVRQSLTQASTYAFNRQHSDGHWCGEIEHDVSFTAEAVMVRIALGLDVSFHRDDIVSWLLSQQNPDGSWSCAPGLAGDVSLTVEAYFALKLLDFPSQANQMRQSRVFVQDAGGVAKVRMFTRIHLAMFGLFPWRAVPELPAEVIFCPPIGPLNVYRLAVWARFAVIPLLVVSHHRPVFALPNGRSECNDYLDELWCNPANKMVPYSESLWQLLKVDYTAAFFSLADTILSSLGGLRGFFPTRTYARRKCISWILDHQEENGDYGGVFPTTFFAIFALHLEGFALDSPPLGKAVESLERFAWHDDKGKRYQSCNGPVWDTILMTIALGEAGAPSTSLSRTVDWITEHQCLDVAGDWKVFRPSTPAGGFNFFYFTPQKPDTDDTSVAIIALMTYSEDMRGSMAVQRAAEWLLGMQNKDGGWGSFEADNNYVFWNKTPFNDMDALCDPSTSDSTGRVLEAFGTLLRLKNVPPTLPNHLVHAMETACTRAIHYLCHEQEATGAWFGRWGVNYIYGTSNVLRGLAMMDDPILVLLSPEERRLVQDSVQRSLSWLRDRQNPDGGWGETALSYGDPTLAGKVASTASQTAWALLALMAYCPVRDDTAIRRGVEHLLCTQTIEEASWPMTSWTGVGFPGVMYIGYELYSHHFPMMALARYLRAVTP</sequence>
<keyword evidence="7" id="KW-1185">Reference proteome</keyword>
<dbReference type="PANTHER" id="PTHR11764">
    <property type="entry name" value="TERPENE CYCLASE/MUTASE FAMILY MEMBER"/>
    <property type="match status" value="1"/>
</dbReference>
<dbReference type="Proteomes" id="UP001194746">
    <property type="component" value="Unassembled WGS sequence"/>
</dbReference>
<dbReference type="InterPro" id="IPR018333">
    <property type="entry name" value="Squalene_cyclase"/>
</dbReference>
<reference evidence="6" key="1">
    <citation type="journal article" date="2019" name="Beilstein J. Org. Chem.">
        <title>Nanangenines: drimane sesquiterpenoids as the dominant metabolite cohort of a novel Australian fungus, Aspergillus nanangensis.</title>
        <authorList>
            <person name="Lacey H.J."/>
            <person name="Gilchrist C.L.M."/>
            <person name="Crombie A."/>
            <person name="Kalaitzis J.A."/>
            <person name="Vuong D."/>
            <person name="Rutledge P.J."/>
            <person name="Turner P."/>
            <person name="Pitt J.I."/>
            <person name="Lacey E."/>
            <person name="Chooi Y.H."/>
            <person name="Piggott A.M."/>
        </authorList>
    </citation>
    <scope>NUCLEOTIDE SEQUENCE</scope>
    <source>
        <strain evidence="6">MST-FP2251</strain>
    </source>
</reference>
<dbReference type="Pfam" id="PF13243">
    <property type="entry name" value="SQHop_cyclase_C"/>
    <property type="match status" value="1"/>
</dbReference>
<evidence type="ECO:0000256" key="2">
    <source>
        <dbReference type="ARBA" id="ARBA00023235"/>
    </source>
</evidence>
<gene>
    <name evidence="6" type="ORF">FE257_012399</name>
</gene>
<evidence type="ECO:0000259" key="5">
    <source>
        <dbReference type="Pfam" id="PF13249"/>
    </source>
</evidence>
<proteinExistence type="inferred from homology"/>
<evidence type="ECO:0000259" key="4">
    <source>
        <dbReference type="Pfam" id="PF13243"/>
    </source>
</evidence>
<dbReference type="InterPro" id="IPR032696">
    <property type="entry name" value="SQ_cyclase_C"/>
</dbReference>
<dbReference type="InterPro" id="IPR006400">
    <property type="entry name" value="Hopene-cyclase"/>
</dbReference>
<dbReference type="GO" id="GO:0005811">
    <property type="term" value="C:lipid droplet"/>
    <property type="evidence" value="ECO:0007669"/>
    <property type="project" value="InterPro"/>
</dbReference>
<name>A0AAD4CV23_ASPNN</name>
<keyword evidence="1" id="KW-0677">Repeat</keyword>
<comment type="similarity">
    <text evidence="3">Belongs to the terpene cyclase/mutase family.</text>
</comment>
<dbReference type="InterPro" id="IPR008930">
    <property type="entry name" value="Terpenoid_cyclase/PrenylTrfase"/>
</dbReference>
<evidence type="ECO:0000256" key="3">
    <source>
        <dbReference type="RuleBase" id="RU362003"/>
    </source>
</evidence>
<dbReference type="Pfam" id="PF13249">
    <property type="entry name" value="SQHop_cyclase_N"/>
    <property type="match status" value="1"/>
</dbReference>
<feature type="domain" description="Squalene cyclase C-terminal" evidence="4">
    <location>
        <begin position="324"/>
        <end position="662"/>
    </location>
</feature>
<dbReference type="AlphaFoldDB" id="A0AAD4CV23"/>
<dbReference type="InterPro" id="IPR032697">
    <property type="entry name" value="SQ_cyclase_N"/>
</dbReference>
<protein>
    <recommendedName>
        <fullName evidence="3">Terpene cyclase/mutase family member</fullName>
        <ecNumber evidence="3">5.4.99.-</ecNumber>
    </recommendedName>
</protein>
<evidence type="ECO:0000256" key="1">
    <source>
        <dbReference type="ARBA" id="ARBA00022737"/>
    </source>
</evidence>
<dbReference type="SUPFAM" id="SSF48239">
    <property type="entry name" value="Terpenoid cyclases/Protein prenyltransferases"/>
    <property type="match status" value="2"/>
</dbReference>
<feature type="domain" description="Squalene cyclase N-terminal" evidence="5">
    <location>
        <begin position="16"/>
        <end position="313"/>
    </location>
</feature>
<accession>A0AAD4CV23</accession>
<dbReference type="EC" id="5.4.99.-" evidence="3"/>
<dbReference type="SFLD" id="SFLDG01016">
    <property type="entry name" value="Prenyltransferase_Like_2"/>
    <property type="match status" value="1"/>
</dbReference>
<organism evidence="6 7">
    <name type="scientific">Aspergillus nanangensis</name>
    <dbReference type="NCBI Taxonomy" id="2582783"/>
    <lineage>
        <taxon>Eukaryota</taxon>
        <taxon>Fungi</taxon>
        <taxon>Dikarya</taxon>
        <taxon>Ascomycota</taxon>
        <taxon>Pezizomycotina</taxon>
        <taxon>Eurotiomycetes</taxon>
        <taxon>Eurotiomycetidae</taxon>
        <taxon>Eurotiales</taxon>
        <taxon>Aspergillaceae</taxon>
        <taxon>Aspergillus</taxon>
        <taxon>Aspergillus subgen. Circumdati</taxon>
    </lineage>
</organism>
<dbReference type="GO" id="GO:0016866">
    <property type="term" value="F:intramolecular transferase activity"/>
    <property type="evidence" value="ECO:0007669"/>
    <property type="project" value="InterPro"/>
</dbReference>
<dbReference type="GO" id="GO:0016104">
    <property type="term" value="P:triterpenoid biosynthetic process"/>
    <property type="evidence" value="ECO:0007669"/>
    <property type="project" value="InterPro"/>
</dbReference>
<reference evidence="6" key="2">
    <citation type="submission" date="2020-02" db="EMBL/GenBank/DDBJ databases">
        <authorList>
            <person name="Gilchrist C.L.M."/>
            <person name="Chooi Y.-H."/>
        </authorList>
    </citation>
    <scope>NUCLEOTIDE SEQUENCE</scope>
    <source>
        <strain evidence="6">MST-FP2251</strain>
    </source>
</reference>
<dbReference type="NCBIfam" id="TIGR01507">
    <property type="entry name" value="hopene_cyclase"/>
    <property type="match status" value="1"/>
</dbReference>
<comment type="caution">
    <text evidence="6">The sequence shown here is derived from an EMBL/GenBank/DDBJ whole genome shotgun (WGS) entry which is preliminary data.</text>
</comment>
<keyword evidence="2 3" id="KW-0413">Isomerase</keyword>
<dbReference type="PANTHER" id="PTHR11764:SF82">
    <property type="entry name" value="TERPENE CYCLASE_MUTASE FAMILY MEMBER"/>
    <property type="match status" value="1"/>
</dbReference>
<dbReference type="NCBIfam" id="TIGR01787">
    <property type="entry name" value="squalene_cyclas"/>
    <property type="match status" value="1"/>
</dbReference>
<dbReference type="Gene3D" id="1.50.10.20">
    <property type="match status" value="2"/>
</dbReference>
<dbReference type="EMBL" id="VCAU01000009">
    <property type="protein sequence ID" value="KAF9892988.1"/>
    <property type="molecule type" value="Genomic_DNA"/>
</dbReference>
<evidence type="ECO:0000313" key="6">
    <source>
        <dbReference type="EMBL" id="KAF9892988.1"/>
    </source>
</evidence>